<reference evidence="1" key="1">
    <citation type="journal article" date="2023" name="Mol. Phylogenet. Evol.">
        <title>Genome-scale phylogeny and comparative genomics of the fungal order Sordariales.</title>
        <authorList>
            <person name="Hensen N."/>
            <person name="Bonometti L."/>
            <person name="Westerberg I."/>
            <person name="Brannstrom I.O."/>
            <person name="Guillou S."/>
            <person name="Cros-Aarteil S."/>
            <person name="Calhoun S."/>
            <person name="Haridas S."/>
            <person name="Kuo A."/>
            <person name="Mondo S."/>
            <person name="Pangilinan J."/>
            <person name="Riley R."/>
            <person name="LaButti K."/>
            <person name="Andreopoulos B."/>
            <person name="Lipzen A."/>
            <person name="Chen C."/>
            <person name="Yan M."/>
            <person name="Daum C."/>
            <person name="Ng V."/>
            <person name="Clum A."/>
            <person name="Steindorff A."/>
            <person name="Ohm R.A."/>
            <person name="Martin F."/>
            <person name="Silar P."/>
            <person name="Natvig D.O."/>
            <person name="Lalanne C."/>
            <person name="Gautier V."/>
            <person name="Ament-Velasquez S.L."/>
            <person name="Kruys A."/>
            <person name="Hutchinson M.I."/>
            <person name="Powell A.J."/>
            <person name="Barry K."/>
            <person name="Miller A.N."/>
            <person name="Grigoriev I.V."/>
            <person name="Debuchy R."/>
            <person name="Gladieux P."/>
            <person name="Hiltunen Thoren M."/>
            <person name="Johannesson H."/>
        </authorList>
    </citation>
    <scope>NUCLEOTIDE SEQUENCE</scope>
    <source>
        <strain evidence="1">PSN243</strain>
    </source>
</reference>
<accession>A0AAV9GIN0</accession>
<sequence>MNLQGDSPFFTLPLELRQQIYTLYLDAANRHKAHKKNWVTTDNPAETFLNHRRPPLRMPLPPLLLTCKRLFHEISPTVFESLTITLHRIRGSHKYATALFFFGKFDPPRVRKLTLYADAINKMVPQLEFLRLLTSDGTAVPSAAGIVELRVVYFPWGIPERSSEMNGKAMQRWFGQALLKHIAALKMLEVVRLWGCPTWWVEFLEANTTARVIHEYDIQDFAGWSFKRGTPGKGAPVGFAPVFPETRVRGEWFVPGLESPGPSGPPDIPGC</sequence>
<comment type="caution">
    <text evidence="1">The sequence shown here is derived from an EMBL/GenBank/DDBJ whole genome shotgun (WGS) entry which is preliminary data.</text>
</comment>
<gene>
    <name evidence="1" type="ORF">QBC34DRAFT_112773</name>
</gene>
<dbReference type="InterPro" id="IPR038883">
    <property type="entry name" value="AN11006-like"/>
</dbReference>
<keyword evidence="2" id="KW-1185">Reference proteome</keyword>
<dbReference type="Proteomes" id="UP001321760">
    <property type="component" value="Unassembled WGS sequence"/>
</dbReference>
<reference evidence="1" key="2">
    <citation type="submission" date="2023-05" db="EMBL/GenBank/DDBJ databases">
        <authorList>
            <consortium name="Lawrence Berkeley National Laboratory"/>
            <person name="Steindorff A."/>
            <person name="Hensen N."/>
            <person name="Bonometti L."/>
            <person name="Westerberg I."/>
            <person name="Brannstrom I.O."/>
            <person name="Guillou S."/>
            <person name="Cros-Aarteil S."/>
            <person name="Calhoun S."/>
            <person name="Haridas S."/>
            <person name="Kuo A."/>
            <person name="Mondo S."/>
            <person name="Pangilinan J."/>
            <person name="Riley R."/>
            <person name="Labutti K."/>
            <person name="Andreopoulos B."/>
            <person name="Lipzen A."/>
            <person name="Chen C."/>
            <person name="Yanf M."/>
            <person name="Daum C."/>
            <person name="Ng V."/>
            <person name="Clum A."/>
            <person name="Ohm R."/>
            <person name="Martin F."/>
            <person name="Silar P."/>
            <person name="Natvig D."/>
            <person name="Lalanne C."/>
            <person name="Gautier V."/>
            <person name="Ament-Velasquez S.L."/>
            <person name="Kruys A."/>
            <person name="Hutchinson M.I."/>
            <person name="Powell A.J."/>
            <person name="Barry K."/>
            <person name="Miller A.N."/>
            <person name="Grigoriev I.V."/>
            <person name="Debuchy R."/>
            <person name="Gladieux P."/>
            <person name="Thoren M.H."/>
            <person name="Johannesson H."/>
        </authorList>
    </citation>
    <scope>NUCLEOTIDE SEQUENCE</scope>
    <source>
        <strain evidence="1">PSN243</strain>
    </source>
</reference>
<dbReference type="PANTHER" id="PTHR42085">
    <property type="entry name" value="F-BOX DOMAIN-CONTAINING PROTEIN"/>
    <property type="match status" value="1"/>
</dbReference>
<dbReference type="PANTHER" id="PTHR42085:SF1">
    <property type="entry name" value="F-BOX DOMAIN-CONTAINING PROTEIN"/>
    <property type="match status" value="1"/>
</dbReference>
<organism evidence="1 2">
    <name type="scientific">Podospora aff. communis PSN243</name>
    <dbReference type="NCBI Taxonomy" id="3040156"/>
    <lineage>
        <taxon>Eukaryota</taxon>
        <taxon>Fungi</taxon>
        <taxon>Dikarya</taxon>
        <taxon>Ascomycota</taxon>
        <taxon>Pezizomycotina</taxon>
        <taxon>Sordariomycetes</taxon>
        <taxon>Sordariomycetidae</taxon>
        <taxon>Sordariales</taxon>
        <taxon>Podosporaceae</taxon>
        <taxon>Podospora</taxon>
    </lineage>
</organism>
<evidence type="ECO:0000313" key="1">
    <source>
        <dbReference type="EMBL" id="KAK4448345.1"/>
    </source>
</evidence>
<protein>
    <submittedName>
        <fullName evidence="1">Uncharacterized protein</fullName>
    </submittedName>
</protein>
<dbReference type="EMBL" id="MU865943">
    <property type="protein sequence ID" value="KAK4448345.1"/>
    <property type="molecule type" value="Genomic_DNA"/>
</dbReference>
<dbReference type="AlphaFoldDB" id="A0AAV9GIN0"/>
<name>A0AAV9GIN0_9PEZI</name>
<evidence type="ECO:0000313" key="2">
    <source>
        <dbReference type="Proteomes" id="UP001321760"/>
    </source>
</evidence>
<proteinExistence type="predicted"/>